<dbReference type="InterPro" id="IPR002933">
    <property type="entry name" value="Peptidase_M20"/>
</dbReference>
<evidence type="ECO:0000313" key="6">
    <source>
        <dbReference type="EMBL" id="KAA1261656.1"/>
    </source>
</evidence>
<feature type="domain" description="Peptidase M20 dimerisation" evidence="5">
    <location>
        <begin position="208"/>
        <end position="317"/>
    </location>
</feature>
<dbReference type="GO" id="GO:0046872">
    <property type="term" value="F:metal ion binding"/>
    <property type="evidence" value="ECO:0007669"/>
    <property type="project" value="UniProtKB-KW"/>
</dbReference>
<reference evidence="6 7" key="1">
    <citation type="submission" date="2019-08" db="EMBL/GenBank/DDBJ databases">
        <title>Deep-cultivation of Planctomycetes and their phenomic and genomic characterization uncovers novel biology.</title>
        <authorList>
            <person name="Wiegand S."/>
            <person name="Jogler M."/>
            <person name="Boedeker C."/>
            <person name="Pinto D."/>
            <person name="Vollmers J."/>
            <person name="Rivas-Marin E."/>
            <person name="Kohn T."/>
            <person name="Peeters S.H."/>
            <person name="Heuer A."/>
            <person name="Rast P."/>
            <person name="Oberbeckmann S."/>
            <person name="Bunk B."/>
            <person name="Jeske O."/>
            <person name="Meyerdierks A."/>
            <person name="Storesund J.E."/>
            <person name="Kallscheuer N."/>
            <person name="Luecker S."/>
            <person name="Lage O.M."/>
            <person name="Pohl T."/>
            <person name="Merkel B.J."/>
            <person name="Hornburger P."/>
            <person name="Mueller R.-W."/>
            <person name="Bruemmer F."/>
            <person name="Labrenz M."/>
            <person name="Spormann A.M."/>
            <person name="Op Den Camp H."/>
            <person name="Overmann J."/>
            <person name="Amann R."/>
            <person name="Jetten M.S.M."/>
            <person name="Mascher T."/>
            <person name="Medema M.H."/>
            <person name="Devos D.P."/>
            <person name="Kaster A.-K."/>
            <person name="Ovreas L."/>
            <person name="Rohde M."/>
            <person name="Galperin M.Y."/>
            <person name="Jogler C."/>
        </authorList>
    </citation>
    <scope>NUCLEOTIDE SEQUENCE [LARGE SCALE GENOMIC DNA]</scope>
    <source>
        <strain evidence="6 7">LF1</strain>
    </source>
</reference>
<dbReference type="EC" id="3.5.1.16" evidence="6"/>
<evidence type="ECO:0000313" key="7">
    <source>
        <dbReference type="Proteomes" id="UP000322699"/>
    </source>
</evidence>
<dbReference type="Gene3D" id="3.30.70.360">
    <property type="match status" value="1"/>
</dbReference>
<dbReference type="PANTHER" id="PTHR43808:SF31">
    <property type="entry name" value="N-ACETYL-L-CITRULLINE DEACETYLASE"/>
    <property type="match status" value="1"/>
</dbReference>
<accession>A0A5B1CM84</accession>
<keyword evidence="7" id="KW-1185">Reference proteome</keyword>
<dbReference type="Proteomes" id="UP000322699">
    <property type="component" value="Unassembled WGS sequence"/>
</dbReference>
<dbReference type="InterPro" id="IPR011650">
    <property type="entry name" value="Peptidase_M20_dimer"/>
</dbReference>
<dbReference type="SUPFAM" id="SSF53187">
    <property type="entry name" value="Zn-dependent exopeptidases"/>
    <property type="match status" value="1"/>
</dbReference>
<gene>
    <name evidence="6" type="primary">argE</name>
    <name evidence="6" type="ORF">LF1_42110</name>
</gene>
<keyword evidence="1" id="KW-0479">Metal-binding</keyword>
<comment type="caution">
    <text evidence="6">The sequence shown here is derived from an EMBL/GenBank/DDBJ whole genome shotgun (WGS) entry which is preliminary data.</text>
</comment>
<feature type="region of interest" description="Disordered" evidence="4">
    <location>
        <begin position="89"/>
        <end position="114"/>
    </location>
</feature>
<evidence type="ECO:0000256" key="2">
    <source>
        <dbReference type="ARBA" id="ARBA00022801"/>
    </source>
</evidence>
<dbReference type="SUPFAM" id="SSF55031">
    <property type="entry name" value="Bacterial exopeptidase dimerisation domain"/>
    <property type="match status" value="1"/>
</dbReference>
<dbReference type="OrthoDB" id="9792335at2"/>
<sequence length="408" mass="44649">MDATTQQTTQLLSRLIEFPSISSTSNRRISDDIAGFLNEMRFSVEETSYVDDAGVQKVNLVACRYPGTDFDQVGGLAYFAHSDVVPVPTWTGPKNENQSGANQSGGNQTGANQTETNAAFDPVLSGDRLYGRGACDMKGSIATMLTAAASISIDEQTRPLWIVCTADEEVGFDGAKHLVKHSAAYRDIVRAQPIAIIGEPTELNVVHAHKGITGFEVTSHGRSAHSSTDDGINANEALMPILQLVEEINQATRRDTEYHDPRFDPPHLSWNYGIRNSESAINITTQQASVWVTLRTMPAIDGQDLIERVRHKAAELKLDFKLYDGGSPVWIDANQPFIDELCQMTHTSPQVVCYGTDGGEFSELGRRVVLGPGSIEQAHTSDEWISLDQLKAGTALYADLIRRYCCQA</sequence>
<organism evidence="6 7">
    <name type="scientific">Rubripirellula obstinata</name>
    <dbReference type="NCBI Taxonomy" id="406547"/>
    <lineage>
        <taxon>Bacteria</taxon>
        <taxon>Pseudomonadati</taxon>
        <taxon>Planctomycetota</taxon>
        <taxon>Planctomycetia</taxon>
        <taxon>Pirellulales</taxon>
        <taxon>Pirellulaceae</taxon>
        <taxon>Rubripirellula</taxon>
    </lineage>
</organism>
<dbReference type="PANTHER" id="PTHR43808">
    <property type="entry name" value="ACETYLORNITHINE DEACETYLASE"/>
    <property type="match status" value="1"/>
</dbReference>
<evidence type="ECO:0000256" key="3">
    <source>
        <dbReference type="ARBA" id="ARBA00023285"/>
    </source>
</evidence>
<feature type="compositionally biased region" description="Polar residues" evidence="4">
    <location>
        <begin position="92"/>
        <end position="114"/>
    </location>
</feature>
<keyword evidence="2 6" id="KW-0378">Hydrolase</keyword>
<dbReference type="Gene3D" id="3.40.630.10">
    <property type="entry name" value="Zn peptidases"/>
    <property type="match status" value="1"/>
</dbReference>
<dbReference type="GO" id="GO:0006526">
    <property type="term" value="P:L-arginine biosynthetic process"/>
    <property type="evidence" value="ECO:0007669"/>
    <property type="project" value="TreeGrafter"/>
</dbReference>
<evidence type="ECO:0000259" key="5">
    <source>
        <dbReference type="Pfam" id="PF07687"/>
    </source>
</evidence>
<evidence type="ECO:0000256" key="1">
    <source>
        <dbReference type="ARBA" id="ARBA00022723"/>
    </source>
</evidence>
<protein>
    <submittedName>
        <fullName evidence="6">Acetylornithine deacetylase</fullName>
        <ecNumber evidence="6">3.5.1.16</ecNumber>
    </submittedName>
</protein>
<keyword evidence="3" id="KW-0170">Cobalt</keyword>
<name>A0A5B1CM84_9BACT</name>
<dbReference type="GO" id="GO:0008777">
    <property type="term" value="F:acetylornithine deacetylase activity"/>
    <property type="evidence" value="ECO:0007669"/>
    <property type="project" value="UniProtKB-EC"/>
</dbReference>
<dbReference type="RefSeq" id="WP_068262277.1">
    <property type="nucleotide sequence ID" value="NZ_LWSK01000034.1"/>
</dbReference>
<dbReference type="Pfam" id="PF07687">
    <property type="entry name" value="M20_dimer"/>
    <property type="match status" value="1"/>
</dbReference>
<dbReference type="InterPro" id="IPR036264">
    <property type="entry name" value="Bact_exopeptidase_dim_dom"/>
</dbReference>
<proteinExistence type="predicted"/>
<dbReference type="EMBL" id="VRLW01000001">
    <property type="protein sequence ID" value="KAA1261656.1"/>
    <property type="molecule type" value="Genomic_DNA"/>
</dbReference>
<dbReference type="InterPro" id="IPR050072">
    <property type="entry name" value="Peptidase_M20A"/>
</dbReference>
<dbReference type="CDD" id="cd03894">
    <property type="entry name" value="M20_ArgE"/>
    <property type="match status" value="1"/>
</dbReference>
<evidence type="ECO:0000256" key="4">
    <source>
        <dbReference type="SAM" id="MobiDB-lite"/>
    </source>
</evidence>
<dbReference type="AlphaFoldDB" id="A0A5B1CM84"/>
<dbReference type="Pfam" id="PF01546">
    <property type="entry name" value="Peptidase_M20"/>
    <property type="match status" value="1"/>
</dbReference>